<name>A0A151P125_ALLMI</name>
<sequence length="1103" mass="125811">MLEERVSAALARAKSPEQGTKKQRKVKAGAHKAAKQSSPAPGEGRADKLVGKEKHRGMQRSILVYLETCLFLDKPEWAQQCLVFCCQSPKYRKLLCSKMYNILLRGWAKKGSLKHVSGIFFMLYNTGLKPTVESYAMALECMGRVSCAPKKIQQFQIPTSSHPQKCLACLPRQYISVGRAQGWNQHDLGPQLEKDGFHLDDLFQHVTYEDDGQEMVLTALRVIQPSYQLPPPPQAESYTKPMLRDFYSKKLAVTYPKLDFSVQELQELFQKQLDMEMASTITVPSVTMTGSPSQHTVKAQKRLASLRSQWQQALLQGLQKSRQHQARCMKKAGPKALYPYLCLLKDEEYVEIMLQTLVNLPPQGELLVILAKELGNKVYTKYMLQKKVSSQVLDKVQRLYKDYVHLLAKDTQPDSYLPREYWEKLEASTSPLLMKSDSDWFDALRVELGICLLELMVQVLKVRSNLLNCNQEQKLIPVLYHVYSFSSSYRVGLIKPHPIFTHVVADAAKPMLTFSTSLVPMLCPPIPWISPSFGAYILSPTKLMRSTDGATQHQMLLDECPSATLYPVLDALNYLGNCPWKINKPVLDVVISIFNDKGSEKLDIPPPLSEAPKPTKRTPMEMDSIKNKAAWKQELARCQKKAAEMYSLRMDALYMLSIANYLRDQVFWLPHNMDFRGRTYPCPPYLSHLRNDVARGILLFAEGKPLGPRGFDWLKIHLVNLTGLKKNKSLQDRLAYANEIMEDILDSADHPLTGRKWWMDTEEPWQVLACCMEIARASRVPDPAAYVSYFPVHQDGSCNGLQHYAALGRDLIGATSVNLMPCDEPQDVYTTVAKQVEELRRQDAEEGVHIAQLLEGFIKRKLVKQTVMTVVYGVTRYGSRLQMEKQLKDNSDFPEEYLWAASHYLVQKAFRILQQMFSRTREIQAWLTDSARLISQSGRTVEWVTPLGLPIVQPYHQSRRTSVRSTMQAVTLKMQVDSKQKPNTTKQKNAFPPNFIHSLDSTHMMLTALHCCRQGLTFVSVHDCYWTHACSVDMMNQMCREQFVELHSQPILEDLSQFMLQKYCTASPPSCKKSVMLKEILSKVPETGDLDLQKVIESIYFFS</sequence>
<comment type="function">
    <text evidence="12">DNA-dependent RNA polymerase catalyzes the transcription of DNA into RNA using the four ribonucleoside triphosphates as substrates.</text>
</comment>
<dbReference type="eggNOG" id="KOG1038">
    <property type="taxonomic scope" value="Eukaryota"/>
</dbReference>
<dbReference type="FunFam" id="1.10.150.20:FF:000031">
    <property type="entry name" value="DNA-directed RNA polymerase"/>
    <property type="match status" value="1"/>
</dbReference>
<comment type="similarity">
    <text evidence="2 12">Belongs to the phage and mitochondrial RNA polymerase family.</text>
</comment>
<keyword evidence="16" id="KW-1185">Reference proteome</keyword>
<dbReference type="Gene3D" id="1.10.287.280">
    <property type="match status" value="1"/>
</dbReference>
<evidence type="ECO:0000256" key="4">
    <source>
        <dbReference type="ARBA" id="ARBA00022679"/>
    </source>
</evidence>
<dbReference type="InterPro" id="IPR037159">
    <property type="entry name" value="RNA_POL_N_sf"/>
</dbReference>
<keyword evidence="3 12" id="KW-0240">DNA-directed RNA polymerase</keyword>
<dbReference type="FunFam" id="1.10.1320.10:FF:000002">
    <property type="entry name" value="DNA-directed RNA polymerase"/>
    <property type="match status" value="1"/>
</dbReference>
<evidence type="ECO:0000256" key="3">
    <source>
        <dbReference type="ARBA" id="ARBA00022478"/>
    </source>
</evidence>
<evidence type="ECO:0000313" key="16">
    <source>
        <dbReference type="Proteomes" id="UP000050525"/>
    </source>
</evidence>
<evidence type="ECO:0000256" key="12">
    <source>
        <dbReference type="RuleBase" id="RU003805"/>
    </source>
</evidence>
<reference evidence="15 16" key="1">
    <citation type="journal article" date="2012" name="Genome Biol.">
        <title>Sequencing three crocodilian genomes to illuminate the evolution of archosaurs and amniotes.</title>
        <authorList>
            <person name="St John J.A."/>
            <person name="Braun E.L."/>
            <person name="Isberg S.R."/>
            <person name="Miles L.G."/>
            <person name="Chong A.Y."/>
            <person name="Gongora J."/>
            <person name="Dalzell P."/>
            <person name="Moran C."/>
            <person name="Bed'hom B."/>
            <person name="Abzhanov A."/>
            <person name="Burgess S.C."/>
            <person name="Cooksey A.M."/>
            <person name="Castoe T.A."/>
            <person name="Crawford N.G."/>
            <person name="Densmore L.D."/>
            <person name="Drew J.C."/>
            <person name="Edwards S.V."/>
            <person name="Faircloth B.C."/>
            <person name="Fujita M.K."/>
            <person name="Greenwold M.J."/>
            <person name="Hoffmann F.G."/>
            <person name="Howard J.M."/>
            <person name="Iguchi T."/>
            <person name="Janes D.E."/>
            <person name="Khan S.Y."/>
            <person name="Kohno S."/>
            <person name="de Koning A.J."/>
            <person name="Lance S.L."/>
            <person name="McCarthy F.M."/>
            <person name="McCormack J.E."/>
            <person name="Merchant M.E."/>
            <person name="Peterson D.G."/>
            <person name="Pollock D.D."/>
            <person name="Pourmand N."/>
            <person name="Raney B.J."/>
            <person name="Roessler K.A."/>
            <person name="Sanford J.R."/>
            <person name="Sawyer R.H."/>
            <person name="Schmidt C.J."/>
            <person name="Triplett E.W."/>
            <person name="Tuberville T.D."/>
            <person name="Venegas-Anaya M."/>
            <person name="Howard J.T."/>
            <person name="Jarvis E.D."/>
            <person name="Guillette L.J.Jr."/>
            <person name="Glenn T.C."/>
            <person name="Green R.E."/>
            <person name="Ray D.A."/>
        </authorList>
    </citation>
    <scope>NUCLEOTIDE SEQUENCE [LARGE SCALE GENOMIC DNA]</scope>
    <source>
        <strain evidence="15">KSC_2009_1</strain>
    </source>
</reference>
<dbReference type="InterPro" id="IPR029262">
    <property type="entry name" value="RPOL_N"/>
</dbReference>
<dbReference type="GO" id="GO:0003899">
    <property type="term" value="F:DNA-directed RNA polymerase activity"/>
    <property type="evidence" value="ECO:0007669"/>
    <property type="project" value="UniProtKB-EC"/>
</dbReference>
<dbReference type="Pfam" id="PF00940">
    <property type="entry name" value="RNA_pol"/>
    <property type="match status" value="1"/>
</dbReference>
<comment type="caution">
    <text evidence="15">The sequence shown here is derived from an EMBL/GenBank/DDBJ whole genome shotgun (WGS) entry which is preliminary data.</text>
</comment>
<evidence type="ECO:0000256" key="8">
    <source>
        <dbReference type="ARBA" id="ARBA00023163"/>
    </source>
</evidence>
<dbReference type="InterPro" id="IPR043502">
    <property type="entry name" value="DNA/RNA_pol_sf"/>
</dbReference>
<evidence type="ECO:0000256" key="9">
    <source>
        <dbReference type="ARBA" id="ARBA00048552"/>
    </source>
</evidence>
<gene>
    <name evidence="15" type="primary">POLRMT</name>
    <name evidence="15" type="ORF">Y1Q_0000282</name>
</gene>
<accession>A0A151P125</accession>
<dbReference type="InterPro" id="IPR024075">
    <property type="entry name" value="DNA-dir_RNA_pol_helix_hairp_sf"/>
</dbReference>
<evidence type="ECO:0000256" key="1">
    <source>
        <dbReference type="ARBA" id="ARBA00004173"/>
    </source>
</evidence>
<feature type="compositionally biased region" description="Basic residues" evidence="13">
    <location>
        <begin position="21"/>
        <end position="34"/>
    </location>
</feature>
<comment type="catalytic activity">
    <reaction evidence="9 12">
        <text>RNA(n) + a ribonucleoside 5'-triphosphate = RNA(n+1) + diphosphate</text>
        <dbReference type="Rhea" id="RHEA:21248"/>
        <dbReference type="Rhea" id="RHEA-COMP:14527"/>
        <dbReference type="Rhea" id="RHEA-COMP:17342"/>
        <dbReference type="ChEBI" id="CHEBI:33019"/>
        <dbReference type="ChEBI" id="CHEBI:61557"/>
        <dbReference type="ChEBI" id="CHEBI:140395"/>
        <dbReference type="EC" id="2.7.7.6"/>
    </reaction>
</comment>
<dbReference type="AlphaFoldDB" id="A0A151P125"/>
<dbReference type="SMART" id="SM01311">
    <property type="entry name" value="RPOL_N"/>
    <property type="match status" value="1"/>
</dbReference>
<evidence type="ECO:0000259" key="14">
    <source>
        <dbReference type="SMART" id="SM01311"/>
    </source>
</evidence>
<dbReference type="GO" id="GO:0001018">
    <property type="term" value="F:mitochondrial promoter sequence-specific DNA binding"/>
    <property type="evidence" value="ECO:0007669"/>
    <property type="project" value="TreeGrafter"/>
</dbReference>
<evidence type="ECO:0000256" key="5">
    <source>
        <dbReference type="ARBA" id="ARBA00022695"/>
    </source>
</evidence>
<dbReference type="PROSITE" id="PS00489">
    <property type="entry name" value="RNA_POL_PHAGE_2"/>
    <property type="match status" value="1"/>
</dbReference>
<keyword evidence="7" id="KW-0496">Mitochondrion</keyword>
<dbReference type="InterPro" id="IPR046950">
    <property type="entry name" value="DNA-dir_Rpol_C_phage-type"/>
</dbReference>
<evidence type="ECO:0000256" key="6">
    <source>
        <dbReference type="ARBA" id="ARBA00022946"/>
    </source>
</evidence>
<proteinExistence type="inferred from homology"/>
<protein>
    <recommendedName>
        <fullName evidence="12">DNA-directed RNA polymerase</fullName>
        <ecNumber evidence="12">2.7.7.6</ecNumber>
    </recommendedName>
</protein>
<dbReference type="Gene3D" id="1.10.287.260">
    <property type="match status" value="1"/>
</dbReference>
<comment type="function">
    <text evidence="10">DNA-dependent RNA polymerase catalyzes the transcription of mitochondrial DNA into RNA using the four ribonucleoside triphosphates as substrates. Component of the mitochondrial transcription initiation complex, composed at least of TFB2M, TFAM and POLRMT that is required for basal transcription of mitochondrial DNA. In this complex, TFAM recruits POLRMT to a specific promoter whereas TFB2M induces structural changes in POLRMT to enable promoter opening and trapping of the DNA non-template strand. Has DNA primase activity. Catalyzes the synthesis of short RNA primers that are necessary for the initiation of lagging-strand DNA synthesis from the origin of light-strand DNA replication (OriL).</text>
</comment>
<dbReference type="Gene3D" id="1.10.150.20">
    <property type="entry name" value="5' to 3' exonuclease, C-terminal subdomain"/>
    <property type="match status" value="1"/>
</dbReference>
<dbReference type="STRING" id="8496.A0A151P125"/>
<evidence type="ECO:0000256" key="13">
    <source>
        <dbReference type="SAM" id="MobiDB-lite"/>
    </source>
</evidence>
<keyword evidence="4 12" id="KW-0808">Transferase</keyword>
<evidence type="ECO:0000256" key="2">
    <source>
        <dbReference type="ARBA" id="ARBA00009493"/>
    </source>
</evidence>
<dbReference type="PROSITE" id="PS00900">
    <property type="entry name" value="RNA_POL_PHAGE_1"/>
    <property type="match status" value="1"/>
</dbReference>
<keyword evidence="5 12" id="KW-0548">Nucleotidyltransferase</keyword>
<dbReference type="EC" id="2.7.7.6" evidence="12"/>
<comment type="subcellular location">
    <subcellularLocation>
        <location evidence="1">Mitochondrion</location>
    </subcellularLocation>
</comment>
<dbReference type="GO" id="GO:0006390">
    <property type="term" value="P:mitochondrial transcription"/>
    <property type="evidence" value="ECO:0007669"/>
    <property type="project" value="TreeGrafter"/>
</dbReference>
<dbReference type="GO" id="GO:0034245">
    <property type="term" value="C:mitochondrial DNA-directed RNA polymerase complex"/>
    <property type="evidence" value="ECO:0007669"/>
    <property type="project" value="TreeGrafter"/>
</dbReference>
<keyword evidence="8 12" id="KW-0804">Transcription</keyword>
<organism evidence="15 16">
    <name type="scientific">Alligator mississippiensis</name>
    <name type="common">American alligator</name>
    <dbReference type="NCBI Taxonomy" id="8496"/>
    <lineage>
        <taxon>Eukaryota</taxon>
        <taxon>Metazoa</taxon>
        <taxon>Chordata</taxon>
        <taxon>Craniata</taxon>
        <taxon>Vertebrata</taxon>
        <taxon>Euteleostomi</taxon>
        <taxon>Archelosauria</taxon>
        <taxon>Archosauria</taxon>
        <taxon>Crocodylia</taxon>
        <taxon>Alligatoridae</taxon>
        <taxon>Alligatorinae</taxon>
        <taxon>Alligator</taxon>
    </lineage>
</organism>
<comment type="subunit">
    <text evidence="11">Homodimer. Component of the mitochondrial transcription initiation complex, composed at least of TFB2M, TFAM and POLRMT. In this complex TFAM recruits POLRMT to the promoter whereas TFB2M induces structural changes in POLRMT to enable promoter opening and trapping of the DNA non-template strand. Upon metabolic stress, forms a complex composed of FOXO3, SIRT3 and mitochondrial RNA polymerase POLRMT; the complex is recruited to mtDNA in a SIRT3-dependent manner. Also forms a complex composed of FOXO3, SIRT3, TFAM and POLRMT. Interacts with TFB1M and TFB2M, leading to the stimulation of transcription. Interacts with TEFM. Interacts with MTRES1.</text>
</comment>
<evidence type="ECO:0000256" key="7">
    <source>
        <dbReference type="ARBA" id="ARBA00023128"/>
    </source>
</evidence>
<keyword evidence="6" id="KW-0809">Transit peptide</keyword>
<dbReference type="SUPFAM" id="SSF56672">
    <property type="entry name" value="DNA/RNA polymerases"/>
    <property type="match status" value="1"/>
</dbReference>
<dbReference type="Proteomes" id="UP000050525">
    <property type="component" value="Unassembled WGS sequence"/>
</dbReference>
<dbReference type="PANTHER" id="PTHR10102">
    <property type="entry name" value="DNA-DIRECTED RNA POLYMERASE, MITOCHONDRIAL"/>
    <property type="match status" value="1"/>
</dbReference>
<dbReference type="PANTHER" id="PTHR10102:SF0">
    <property type="entry name" value="DNA-DIRECTED RNA POLYMERASE, MITOCHONDRIAL"/>
    <property type="match status" value="1"/>
</dbReference>
<evidence type="ECO:0000256" key="10">
    <source>
        <dbReference type="ARBA" id="ARBA00057821"/>
    </source>
</evidence>
<dbReference type="Gene3D" id="1.10.1320.10">
    <property type="entry name" value="DNA-directed RNA polymerase, N-terminal domain"/>
    <property type="match status" value="1"/>
</dbReference>
<evidence type="ECO:0000313" key="15">
    <source>
        <dbReference type="EMBL" id="KYO42610.1"/>
    </source>
</evidence>
<dbReference type="EMBL" id="AKHW03001382">
    <property type="protein sequence ID" value="KYO42610.1"/>
    <property type="molecule type" value="Genomic_DNA"/>
</dbReference>
<dbReference type="FunFam" id="1.10.287.280:FF:000001">
    <property type="entry name" value="DNA-directed RNA polymerase"/>
    <property type="match status" value="1"/>
</dbReference>
<feature type="domain" description="DNA-directed RNA polymerase N-terminal" evidence="14">
    <location>
        <begin position="270"/>
        <end position="577"/>
    </location>
</feature>
<dbReference type="InterPro" id="IPR002092">
    <property type="entry name" value="DNA-dir_Rpol_phage-type"/>
</dbReference>
<feature type="region of interest" description="Disordered" evidence="13">
    <location>
        <begin position="1"/>
        <end position="47"/>
    </location>
</feature>
<evidence type="ECO:0000256" key="11">
    <source>
        <dbReference type="ARBA" id="ARBA00063316"/>
    </source>
</evidence>
<dbReference type="Pfam" id="PF14700">
    <property type="entry name" value="RPOL_N"/>
    <property type="match status" value="1"/>
</dbReference>